<evidence type="ECO:0008006" key="4">
    <source>
        <dbReference type="Google" id="ProtNLM"/>
    </source>
</evidence>
<feature type="compositionally biased region" description="Basic and acidic residues" evidence="1">
    <location>
        <begin position="29"/>
        <end position="59"/>
    </location>
</feature>
<keyword evidence="3" id="KW-1185">Reference proteome</keyword>
<gene>
    <name evidence="2" type="ORF">QIS99_25380</name>
</gene>
<proteinExistence type="predicted"/>
<feature type="region of interest" description="Disordered" evidence="1">
    <location>
        <begin position="1"/>
        <end position="59"/>
    </location>
</feature>
<protein>
    <recommendedName>
        <fullName evidence="4">Transposase</fullName>
    </recommendedName>
</protein>
<name>A0ABT6RYK0_9ACTN</name>
<evidence type="ECO:0000313" key="2">
    <source>
        <dbReference type="EMBL" id="MDI3389500.1"/>
    </source>
</evidence>
<organism evidence="2 3">
    <name type="scientific">Streptomyces solicavernae</name>
    <dbReference type="NCBI Taxonomy" id="3043614"/>
    <lineage>
        <taxon>Bacteria</taxon>
        <taxon>Bacillati</taxon>
        <taxon>Actinomycetota</taxon>
        <taxon>Actinomycetes</taxon>
        <taxon>Kitasatosporales</taxon>
        <taxon>Streptomycetaceae</taxon>
        <taxon>Streptomyces</taxon>
    </lineage>
</organism>
<comment type="caution">
    <text evidence="2">The sequence shown here is derived from an EMBL/GenBank/DDBJ whole genome shotgun (WGS) entry which is preliminary data.</text>
</comment>
<dbReference type="EMBL" id="JASCIR010000028">
    <property type="protein sequence ID" value="MDI3389500.1"/>
    <property type="molecule type" value="Genomic_DNA"/>
</dbReference>
<evidence type="ECO:0000256" key="1">
    <source>
        <dbReference type="SAM" id="MobiDB-lite"/>
    </source>
</evidence>
<reference evidence="2 3" key="1">
    <citation type="submission" date="2023-05" db="EMBL/GenBank/DDBJ databases">
        <title>Draft genome sequence of Streptomyces sp. B-S-A8 isolated from a cave soil in Thailand.</title>
        <authorList>
            <person name="Chamroensaksri N."/>
            <person name="Muangham S."/>
        </authorList>
    </citation>
    <scope>NUCLEOTIDE SEQUENCE [LARGE SCALE GENOMIC DNA]</scope>
    <source>
        <strain evidence="2 3">B-S-A8</strain>
    </source>
</reference>
<feature type="compositionally biased region" description="Basic and acidic residues" evidence="1">
    <location>
        <begin position="12"/>
        <end position="21"/>
    </location>
</feature>
<dbReference type="RefSeq" id="WP_282515957.1">
    <property type="nucleotide sequence ID" value="NZ_JASCIR010000028.1"/>
</dbReference>
<dbReference type="Proteomes" id="UP001224661">
    <property type="component" value="Unassembled WGS sequence"/>
</dbReference>
<sequence length="59" mass="6879">MRLLARIPVQRDIGRMARYEFRTPQPQPRPDHMPTDSARPDHTPPGKPQRHDDPGERQA</sequence>
<accession>A0ABT6RYK0</accession>
<evidence type="ECO:0000313" key="3">
    <source>
        <dbReference type="Proteomes" id="UP001224661"/>
    </source>
</evidence>